<evidence type="ECO:0000259" key="6">
    <source>
        <dbReference type="PROSITE" id="PS50122"/>
    </source>
</evidence>
<feature type="active site" evidence="5">
    <location>
        <position position="270"/>
    </location>
</feature>
<evidence type="ECO:0000256" key="3">
    <source>
        <dbReference type="ARBA" id="ARBA00039140"/>
    </source>
</evidence>
<dbReference type="Gene3D" id="3.40.50.180">
    <property type="entry name" value="Methylesterase CheB, C-terminal domain"/>
    <property type="match status" value="1"/>
</dbReference>
<protein>
    <recommendedName>
        <fullName evidence="3">protein-glutamate methylesterase</fullName>
        <ecNumber evidence="3">3.1.1.61</ecNumber>
    </recommendedName>
</protein>
<reference evidence="7 8" key="1">
    <citation type="submission" date="2018-04" db="EMBL/GenBank/DDBJ databases">
        <title>Genomic Encyclopedia of Archaeal and Bacterial Type Strains, Phase II (KMG-II): from individual species to whole genera.</title>
        <authorList>
            <person name="Goeker M."/>
        </authorList>
    </citation>
    <scope>NUCLEOTIDE SEQUENCE [LARGE SCALE GENOMIC DNA]</scope>
    <source>
        <strain evidence="7 8">DSM 18064</strain>
    </source>
</reference>
<dbReference type="PANTHER" id="PTHR42872">
    <property type="entry name" value="PROTEIN-GLUTAMATE METHYLESTERASE/PROTEIN-GLUTAMINE GLUTAMINASE"/>
    <property type="match status" value="1"/>
</dbReference>
<feature type="active site" evidence="5">
    <location>
        <position position="175"/>
    </location>
</feature>
<comment type="catalytic activity">
    <reaction evidence="4">
        <text>[protein]-L-glutamate 5-O-methyl ester + H2O = L-glutamyl-[protein] + methanol + H(+)</text>
        <dbReference type="Rhea" id="RHEA:23236"/>
        <dbReference type="Rhea" id="RHEA-COMP:10208"/>
        <dbReference type="Rhea" id="RHEA-COMP:10311"/>
        <dbReference type="ChEBI" id="CHEBI:15377"/>
        <dbReference type="ChEBI" id="CHEBI:15378"/>
        <dbReference type="ChEBI" id="CHEBI:17790"/>
        <dbReference type="ChEBI" id="CHEBI:29973"/>
        <dbReference type="ChEBI" id="CHEBI:82795"/>
        <dbReference type="EC" id="3.1.1.61"/>
    </reaction>
</comment>
<dbReference type="Proteomes" id="UP000243859">
    <property type="component" value="Unassembled WGS sequence"/>
</dbReference>
<dbReference type="PROSITE" id="PS50122">
    <property type="entry name" value="CHEB"/>
    <property type="match status" value="1"/>
</dbReference>
<organism evidence="7 8">
    <name type="scientific">Rhodovulum imhoffii</name>
    <dbReference type="NCBI Taxonomy" id="365340"/>
    <lineage>
        <taxon>Bacteria</taxon>
        <taxon>Pseudomonadati</taxon>
        <taxon>Pseudomonadota</taxon>
        <taxon>Alphaproteobacteria</taxon>
        <taxon>Rhodobacterales</taxon>
        <taxon>Paracoccaceae</taxon>
        <taxon>Rhodovulum</taxon>
    </lineage>
</organism>
<dbReference type="EMBL" id="QAAA01000009">
    <property type="protein sequence ID" value="PTN01880.1"/>
    <property type="molecule type" value="Genomic_DNA"/>
</dbReference>
<dbReference type="CDD" id="cd16432">
    <property type="entry name" value="CheB_Rec"/>
    <property type="match status" value="1"/>
</dbReference>
<name>A0A2T5BRG6_9RHOB</name>
<dbReference type="InterPro" id="IPR000673">
    <property type="entry name" value="Sig_transdc_resp-reg_Me-estase"/>
</dbReference>
<feature type="active site" evidence="5">
    <location>
        <position position="149"/>
    </location>
</feature>
<gene>
    <name evidence="7" type="ORF">C8N32_1094</name>
</gene>
<dbReference type="EC" id="3.1.1.61" evidence="3"/>
<dbReference type="GO" id="GO:0008984">
    <property type="term" value="F:protein-glutamate methylesterase activity"/>
    <property type="evidence" value="ECO:0007669"/>
    <property type="project" value="UniProtKB-EC"/>
</dbReference>
<dbReference type="InterPro" id="IPR035909">
    <property type="entry name" value="CheB_C"/>
</dbReference>
<evidence type="ECO:0000256" key="1">
    <source>
        <dbReference type="ARBA" id="ARBA00022500"/>
    </source>
</evidence>
<evidence type="ECO:0000256" key="4">
    <source>
        <dbReference type="ARBA" id="ARBA00048267"/>
    </source>
</evidence>
<accession>A0A2T5BRG6</accession>
<dbReference type="GO" id="GO:0005737">
    <property type="term" value="C:cytoplasm"/>
    <property type="evidence" value="ECO:0007669"/>
    <property type="project" value="InterPro"/>
</dbReference>
<dbReference type="AlphaFoldDB" id="A0A2T5BRG6"/>
<dbReference type="PIRSF" id="PIRSF000876">
    <property type="entry name" value="RR_chemtxs_CheB"/>
    <property type="match status" value="1"/>
</dbReference>
<keyword evidence="2 5" id="KW-0378">Hydrolase</keyword>
<proteinExistence type="predicted"/>
<dbReference type="SUPFAM" id="SSF52738">
    <property type="entry name" value="Methylesterase CheB, C-terminal domain"/>
    <property type="match status" value="1"/>
</dbReference>
<dbReference type="OrthoDB" id="9793421at2"/>
<dbReference type="Pfam" id="PF01339">
    <property type="entry name" value="CheB_methylest"/>
    <property type="match status" value="1"/>
</dbReference>
<comment type="caution">
    <text evidence="7">The sequence shown here is derived from an EMBL/GenBank/DDBJ whole genome shotgun (WGS) entry which is preliminary data.</text>
</comment>
<evidence type="ECO:0000313" key="7">
    <source>
        <dbReference type="EMBL" id="PTN01880.1"/>
    </source>
</evidence>
<dbReference type="PANTHER" id="PTHR42872:SF6">
    <property type="entry name" value="PROTEIN-GLUTAMATE METHYLESTERASE_PROTEIN-GLUTAMINE GLUTAMINASE"/>
    <property type="match status" value="1"/>
</dbReference>
<evidence type="ECO:0000256" key="2">
    <source>
        <dbReference type="ARBA" id="ARBA00022801"/>
    </source>
</evidence>
<dbReference type="InterPro" id="IPR008248">
    <property type="entry name" value="CheB-like"/>
</dbReference>
<dbReference type="GO" id="GO:0000156">
    <property type="term" value="F:phosphorelay response regulator activity"/>
    <property type="evidence" value="ECO:0007669"/>
    <property type="project" value="InterPro"/>
</dbReference>
<sequence length="334" mass="35817">MAQIDTIIASPSPVECRRLQNILEKEPDFRILAQARDLSQTYTATEALSPAIVLISQSFAALPEFEVMHMLFRVLDTRWLVIENGDACTPHLKITRNSDLFTIDLRSGGAGLVPLIRSVTRAQRRKMVPARPVRQSMPGQKKLVMIGASTGGVDALATLLSGFPTDCPPTMIVQHTRHSFGGSLIGLLDRQCAAHVMPAKDRMRLDPGTICIAAGGRAHMQLAISHAPQVRLVPSAPVSGHLPSVDAMFHSALRVAPRTVAVLLTGMGRDGARGMLELRQAGASTLAQDEASSVVYGMPKAAWENGGAQKRIPLVDMAAEILKAASMSGEEAKP</sequence>
<keyword evidence="8" id="KW-1185">Reference proteome</keyword>
<evidence type="ECO:0000313" key="8">
    <source>
        <dbReference type="Proteomes" id="UP000243859"/>
    </source>
</evidence>
<evidence type="ECO:0000256" key="5">
    <source>
        <dbReference type="PROSITE-ProRule" id="PRU00050"/>
    </source>
</evidence>
<feature type="domain" description="CheB-type methylesterase" evidence="6">
    <location>
        <begin position="138"/>
        <end position="328"/>
    </location>
</feature>
<dbReference type="RefSeq" id="WP_107892476.1">
    <property type="nucleotide sequence ID" value="NZ_NHSI01000051.1"/>
</dbReference>
<dbReference type="GO" id="GO:0006935">
    <property type="term" value="P:chemotaxis"/>
    <property type="evidence" value="ECO:0007669"/>
    <property type="project" value="UniProtKB-UniRule"/>
</dbReference>
<keyword evidence="1 5" id="KW-0145">Chemotaxis</keyword>